<reference evidence="2 3" key="1">
    <citation type="submission" date="2019-01" db="EMBL/GenBank/DDBJ databases">
        <title>Draft genome sequence of Dictyobacter sp. Uno17.</title>
        <authorList>
            <person name="Wang C.M."/>
            <person name="Zheng Y."/>
            <person name="Sakai Y."/>
            <person name="Abe K."/>
            <person name="Yokota A."/>
            <person name="Yabe S."/>
        </authorList>
    </citation>
    <scope>NUCLEOTIDE SEQUENCE [LARGE SCALE GENOMIC DNA]</scope>
    <source>
        <strain evidence="2 3">Uno17</strain>
    </source>
</reference>
<evidence type="ECO:0000313" key="2">
    <source>
        <dbReference type="EMBL" id="GCF08604.1"/>
    </source>
</evidence>
<gene>
    <name evidence="2" type="ORF">KDI_21680</name>
</gene>
<name>A0A5A5TCD3_9CHLR</name>
<feature type="compositionally biased region" description="Acidic residues" evidence="1">
    <location>
        <begin position="45"/>
        <end position="68"/>
    </location>
</feature>
<evidence type="ECO:0000256" key="1">
    <source>
        <dbReference type="SAM" id="MobiDB-lite"/>
    </source>
</evidence>
<accession>A0A5A5TCD3</accession>
<feature type="region of interest" description="Disordered" evidence="1">
    <location>
        <begin position="1"/>
        <end position="79"/>
    </location>
</feature>
<evidence type="ECO:0000313" key="3">
    <source>
        <dbReference type="Proteomes" id="UP000322530"/>
    </source>
</evidence>
<organism evidence="2 3">
    <name type="scientific">Dictyobacter arantiisoli</name>
    <dbReference type="NCBI Taxonomy" id="2014874"/>
    <lineage>
        <taxon>Bacteria</taxon>
        <taxon>Bacillati</taxon>
        <taxon>Chloroflexota</taxon>
        <taxon>Ktedonobacteria</taxon>
        <taxon>Ktedonobacterales</taxon>
        <taxon>Dictyobacteraceae</taxon>
        <taxon>Dictyobacter</taxon>
    </lineage>
</organism>
<protein>
    <submittedName>
        <fullName evidence="2">Uncharacterized protein</fullName>
    </submittedName>
</protein>
<keyword evidence="3" id="KW-1185">Reference proteome</keyword>
<proteinExistence type="predicted"/>
<dbReference type="EMBL" id="BIXY01000027">
    <property type="protein sequence ID" value="GCF08604.1"/>
    <property type="molecule type" value="Genomic_DNA"/>
</dbReference>
<dbReference type="AlphaFoldDB" id="A0A5A5TCD3"/>
<feature type="compositionally biased region" description="Basic and acidic residues" evidence="1">
    <location>
        <begin position="1"/>
        <end position="17"/>
    </location>
</feature>
<comment type="caution">
    <text evidence="2">The sequence shown here is derived from an EMBL/GenBank/DDBJ whole genome shotgun (WGS) entry which is preliminary data.</text>
</comment>
<dbReference type="RefSeq" id="WP_149401590.1">
    <property type="nucleotide sequence ID" value="NZ_BIXY01000027.1"/>
</dbReference>
<sequence>MRGKLRDKGSINKRDPFHNNAGEQRRPYKRGPRTADWIDQQLAQLDEEEGEEEEEESLEEPASEEQLEIEPAVKIVAKK</sequence>
<dbReference type="Proteomes" id="UP000322530">
    <property type="component" value="Unassembled WGS sequence"/>
</dbReference>